<feature type="domain" description="S1-like" evidence="8">
    <location>
        <begin position="22"/>
        <end position="96"/>
    </location>
</feature>
<dbReference type="Gene3D" id="2.40.50.140">
    <property type="entry name" value="Nucleic acid-binding proteins"/>
    <property type="match status" value="1"/>
</dbReference>
<name>A0A7S0WGT9_9CRYP</name>
<evidence type="ECO:0000259" key="8">
    <source>
        <dbReference type="PROSITE" id="PS50832"/>
    </source>
</evidence>
<dbReference type="PROSITE" id="PS50832">
    <property type="entry name" value="S1_IF1_TYPE"/>
    <property type="match status" value="1"/>
</dbReference>
<dbReference type="InterPro" id="IPR006196">
    <property type="entry name" value="RNA-binding_domain_S1_IF1"/>
</dbReference>
<sequence>MGKTGGKNQKNKKKINRDLEKEKGELIFKEIGQEYAQILRMLGNGRCETYCFDGIKRLCHIRGKMRKKIWINIGDIVLIGIRDFQDQKGDIILKYSSGEARSLKAYGELPSSIQINPNENSEQDKIKNSLFDEGFDFEHQENLSSE</sequence>
<protein>
    <recommendedName>
        <fullName evidence="4">Eukaryotic translation initiation factor 4C</fullName>
    </recommendedName>
</protein>
<evidence type="ECO:0000256" key="2">
    <source>
        <dbReference type="ARBA" id="ARBA00022540"/>
    </source>
</evidence>
<dbReference type="SUPFAM" id="SSF50249">
    <property type="entry name" value="Nucleic acid-binding proteins"/>
    <property type="match status" value="1"/>
</dbReference>
<evidence type="ECO:0000256" key="6">
    <source>
        <dbReference type="RuleBase" id="RU004364"/>
    </source>
</evidence>
<dbReference type="NCBIfam" id="TIGR00523">
    <property type="entry name" value="eIF-1A"/>
    <property type="match status" value="1"/>
</dbReference>
<dbReference type="InterPro" id="IPR012340">
    <property type="entry name" value="NA-bd_OB-fold"/>
</dbReference>
<gene>
    <name evidence="9" type="ORF">HTEP1355_LOCUS20172</name>
</gene>
<accession>A0A7S0WGT9</accession>
<proteinExistence type="inferred from homology"/>
<dbReference type="EMBL" id="HBFN01034755">
    <property type="protein sequence ID" value="CAD8806493.1"/>
    <property type="molecule type" value="Transcribed_RNA"/>
</dbReference>
<organism evidence="9">
    <name type="scientific">Hemiselmis tepida</name>
    <dbReference type="NCBI Taxonomy" id="464990"/>
    <lineage>
        <taxon>Eukaryota</taxon>
        <taxon>Cryptophyceae</taxon>
        <taxon>Cryptomonadales</taxon>
        <taxon>Hemiselmidaceae</taxon>
        <taxon>Hemiselmis</taxon>
    </lineage>
</organism>
<dbReference type="HAMAP" id="MF_00216">
    <property type="entry name" value="aIF_1A"/>
    <property type="match status" value="1"/>
</dbReference>
<evidence type="ECO:0000256" key="5">
    <source>
        <dbReference type="PROSITE-ProRule" id="PRU00181"/>
    </source>
</evidence>
<evidence type="ECO:0000256" key="1">
    <source>
        <dbReference type="ARBA" id="ARBA00007392"/>
    </source>
</evidence>
<dbReference type="Pfam" id="PF01176">
    <property type="entry name" value="eIF-1a"/>
    <property type="match status" value="1"/>
</dbReference>
<dbReference type="InterPro" id="IPR018104">
    <property type="entry name" value="TIF_eIF-1A_CS"/>
</dbReference>
<evidence type="ECO:0000256" key="3">
    <source>
        <dbReference type="ARBA" id="ARBA00022917"/>
    </source>
</evidence>
<keyword evidence="3 5" id="KW-0648">Protein biosynthesis</keyword>
<dbReference type="CDD" id="cd05793">
    <property type="entry name" value="S1_IF1A"/>
    <property type="match status" value="1"/>
</dbReference>
<dbReference type="PANTHER" id="PTHR21668">
    <property type="entry name" value="EIF-1A"/>
    <property type="match status" value="1"/>
</dbReference>
<dbReference type="InterPro" id="IPR001253">
    <property type="entry name" value="TIF_eIF-1A"/>
</dbReference>
<dbReference type="GO" id="GO:0003743">
    <property type="term" value="F:translation initiation factor activity"/>
    <property type="evidence" value="ECO:0007669"/>
    <property type="project" value="UniProtKB-UniRule"/>
</dbReference>
<comment type="similarity">
    <text evidence="1 6">Belongs to the eIF-1A family.</text>
</comment>
<dbReference type="SMART" id="SM00652">
    <property type="entry name" value="eIF1a"/>
    <property type="match status" value="1"/>
</dbReference>
<reference evidence="9" key="1">
    <citation type="submission" date="2021-01" db="EMBL/GenBank/DDBJ databases">
        <authorList>
            <person name="Corre E."/>
            <person name="Pelletier E."/>
            <person name="Niang G."/>
            <person name="Scheremetjew M."/>
            <person name="Finn R."/>
            <person name="Kale V."/>
            <person name="Holt S."/>
            <person name="Cochrane G."/>
            <person name="Meng A."/>
            <person name="Brown T."/>
            <person name="Cohen L."/>
        </authorList>
    </citation>
    <scope>NUCLEOTIDE SEQUENCE</scope>
    <source>
        <strain evidence="9">CCMP443</strain>
    </source>
</reference>
<evidence type="ECO:0000313" key="9">
    <source>
        <dbReference type="EMBL" id="CAD8806493.1"/>
    </source>
</evidence>
<dbReference type="GO" id="GO:0003723">
    <property type="term" value="F:RNA binding"/>
    <property type="evidence" value="ECO:0007669"/>
    <property type="project" value="InterPro"/>
</dbReference>
<dbReference type="AlphaFoldDB" id="A0A7S0WGT9"/>
<dbReference type="PROSITE" id="PS01262">
    <property type="entry name" value="IF1A"/>
    <property type="match status" value="1"/>
</dbReference>
<comment type="function">
    <text evidence="7">Seems to be required for maximal rate of protein biosynthesis. Enhances ribosome dissociation into subunits and stabilizes the binding of the initiator Met-tRNA(I) to 40 S ribosomal subunits.</text>
</comment>
<evidence type="ECO:0000256" key="7">
    <source>
        <dbReference type="RuleBase" id="RU004365"/>
    </source>
</evidence>
<evidence type="ECO:0000256" key="4">
    <source>
        <dbReference type="ARBA" id="ARBA00032507"/>
    </source>
</evidence>
<keyword evidence="2 5" id="KW-0396">Initiation factor</keyword>